<evidence type="ECO:0000313" key="2">
    <source>
        <dbReference type="EMBL" id="EOA84445.1"/>
    </source>
</evidence>
<keyword evidence="1" id="KW-0812">Transmembrane</keyword>
<dbReference type="EMBL" id="KB908738">
    <property type="protein sequence ID" value="EOA84445.1"/>
    <property type="molecule type" value="Genomic_DNA"/>
</dbReference>
<keyword evidence="3" id="KW-1185">Reference proteome</keyword>
<dbReference type="RefSeq" id="XP_008027926.1">
    <property type="nucleotide sequence ID" value="XM_008029735.1"/>
</dbReference>
<feature type="transmembrane region" description="Helical" evidence="1">
    <location>
        <begin position="73"/>
        <end position="94"/>
    </location>
</feature>
<reference evidence="2 3" key="1">
    <citation type="journal article" date="2012" name="PLoS Pathog.">
        <title>Diverse lifestyles and strategies of plant pathogenesis encoded in the genomes of eighteen Dothideomycetes fungi.</title>
        <authorList>
            <person name="Ohm R.A."/>
            <person name="Feau N."/>
            <person name="Henrissat B."/>
            <person name="Schoch C.L."/>
            <person name="Horwitz B.A."/>
            <person name="Barry K.W."/>
            <person name="Condon B.J."/>
            <person name="Copeland A.C."/>
            <person name="Dhillon B."/>
            <person name="Glaser F."/>
            <person name="Hesse C.N."/>
            <person name="Kosti I."/>
            <person name="LaButti K."/>
            <person name="Lindquist E.A."/>
            <person name="Lucas S."/>
            <person name="Salamov A.A."/>
            <person name="Bradshaw R.E."/>
            <person name="Ciuffetti L."/>
            <person name="Hamelin R.C."/>
            <person name="Kema G.H.J."/>
            <person name="Lawrence C."/>
            <person name="Scott J.A."/>
            <person name="Spatafora J.W."/>
            <person name="Turgeon B.G."/>
            <person name="de Wit P.J.G.M."/>
            <person name="Zhong S."/>
            <person name="Goodwin S.B."/>
            <person name="Grigoriev I.V."/>
        </authorList>
    </citation>
    <scope>NUCLEOTIDE SEQUENCE [LARGE SCALE GENOMIC DNA]</scope>
    <source>
        <strain evidence="3">28A</strain>
    </source>
</reference>
<dbReference type="Proteomes" id="UP000016935">
    <property type="component" value="Unassembled WGS sequence"/>
</dbReference>
<dbReference type="AlphaFoldDB" id="R0IGS8"/>
<organism evidence="2 3">
    <name type="scientific">Exserohilum turcicum (strain 28A)</name>
    <name type="common">Northern leaf blight fungus</name>
    <name type="synonym">Setosphaeria turcica</name>
    <dbReference type="NCBI Taxonomy" id="671987"/>
    <lineage>
        <taxon>Eukaryota</taxon>
        <taxon>Fungi</taxon>
        <taxon>Dikarya</taxon>
        <taxon>Ascomycota</taxon>
        <taxon>Pezizomycotina</taxon>
        <taxon>Dothideomycetes</taxon>
        <taxon>Pleosporomycetidae</taxon>
        <taxon>Pleosporales</taxon>
        <taxon>Pleosporineae</taxon>
        <taxon>Pleosporaceae</taxon>
        <taxon>Exserohilum</taxon>
    </lineage>
</organism>
<keyword evidence="1" id="KW-0472">Membrane</keyword>
<name>R0IGS8_EXST2</name>
<accession>R0IGS8</accession>
<proteinExistence type="predicted"/>
<feature type="non-terminal residue" evidence="2">
    <location>
        <position position="1"/>
    </location>
</feature>
<protein>
    <submittedName>
        <fullName evidence="2">Uncharacterized protein</fullName>
    </submittedName>
</protein>
<keyword evidence="1" id="KW-1133">Transmembrane helix</keyword>
<dbReference type="OrthoDB" id="3692397at2759"/>
<dbReference type="STRING" id="671987.R0IGS8"/>
<sequence>LFPWKDDQRILAGSLWFALDDGDRGVQMAALLDSLSSFILTGTRGLIYSSGLIHFLAVLGIDPEMRRFRTAKNYLYMLAGVVYCTRVLGAAKLLPAVQNSSETDDNYENFLEMRRKYLADGSLSPISEMINLLAYGKHIAHNQGNTGNAY</sequence>
<evidence type="ECO:0000256" key="1">
    <source>
        <dbReference type="SAM" id="Phobius"/>
    </source>
</evidence>
<evidence type="ECO:0000313" key="3">
    <source>
        <dbReference type="Proteomes" id="UP000016935"/>
    </source>
</evidence>
<dbReference type="HOGENOM" id="CLU_098890_0_0_1"/>
<reference evidence="2 3" key="2">
    <citation type="journal article" date="2013" name="PLoS Genet.">
        <title>Comparative genome structure, secondary metabolite, and effector coding capacity across Cochliobolus pathogens.</title>
        <authorList>
            <person name="Condon B.J."/>
            <person name="Leng Y."/>
            <person name="Wu D."/>
            <person name="Bushley K.E."/>
            <person name="Ohm R.A."/>
            <person name="Otillar R."/>
            <person name="Martin J."/>
            <person name="Schackwitz W."/>
            <person name="Grimwood J."/>
            <person name="MohdZainudin N."/>
            <person name="Xue C."/>
            <person name="Wang R."/>
            <person name="Manning V.A."/>
            <person name="Dhillon B."/>
            <person name="Tu Z.J."/>
            <person name="Steffenson B.J."/>
            <person name="Salamov A."/>
            <person name="Sun H."/>
            <person name="Lowry S."/>
            <person name="LaButti K."/>
            <person name="Han J."/>
            <person name="Copeland A."/>
            <person name="Lindquist E."/>
            <person name="Barry K."/>
            <person name="Schmutz J."/>
            <person name="Baker S.E."/>
            <person name="Ciuffetti L.M."/>
            <person name="Grigoriev I.V."/>
            <person name="Zhong S."/>
            <person name="Turgeon B.G."/>
        </authorList>
    </citation>
    <scope>NUCLEOTIDE SEQUENCE [LARGE SCALE GENOMIC DNA]</scope>
    <source>
        <strain evidence="3">28A</strain>
    </source>
</reference>
<gene>
    <name evidence="2" type="ORF">SETTUDRAFT_112635</name>
</gene>
<dbReference type="GeneID" id="19395562"/>
<feature type="transmembrane region" description="Helical" evidence="1">
    <location>
        <begin position="38"/>
        <end position="61"/>
    </location>
</feature>